<comment type="similarity">
    <text evidence="3">Belongs to the acetyltransferase family. RimJ subfamily.</text>
</comment>
<dbReference type="Pfam" id="PF13302">
    <property type="entry name" value="Acetyltransf_3"/>
    <property type="match status" value="1"/>
</dbReference>
<proteinExistence type="inferred from homology"/>
<evidence type="ECO:0000256" key="3">
    <source>
        <dbReference type="ARBA" id="ARBA00038502"/>
    </source>
</evidence>
<reference evidence="5 6" key="1">
    <citation type="submission" date="2022-12" db="EMBL/GenBank/DDBJ databases">
        <title>Draft genome sequence of Paenibacillus sp. dW9.</title>
        <authorList>
            <person name="Choi E.-W."/>
            <person name="Kim D.-U."/>
        </authorList>
    </citation>
    <scope>NUCLEOTIDE SEQUENCE [LARGE SCALE GENOMIC DNA]</scope>
    <source>
        <strain evidence="6">dW9</strain>
    </source>
</reference>
<dbReference type="RefSeq" id="WP_269879702.1">
    <property type="nucleotide sequence ID" value="NZ_JAQAGZ010000001.1"/>
</dbReference>
<evidence type="ECO:0000256" key="1">
    <source>
        <dbReference type="ARBA" id="ARBA00022679"/>
    </source>
</evidence>
<dbReference type="InterPro" id="IPR000182">
    <property type="entry name" value="GNAT_dom"/>
</dbReference>
<dbReference type="EMBL" id="JAQAGZ010000001">
    <property type="protein sequence ID" value="MCZ8511344.1"/>
    <property type="molecule type" value="Genomic_DNA"/>
</dbReference>
<evidence type="ECO:0000259" key="4">
    <source>
        <dbReference type="PROSITE" id="PS51186"/>
    </source>
</evidence>
<keyword evidence="6" id="KW-1185">Reference proteome</keyword>
<dbReference type="Gene3D" id="3.40.630.30">
    <property type="match status" value="1"/>
</dbReference>
<feature type="domain" description="N-acetyltransferase" evidence="4">
    <location>
        <begin position="8"/>
        <end position="173"/>
    </location>
</feature>
<name>A0ABT4Q396_9BACL</name>
<evidence type="ECO:0000313" key="5">
    <source>
        <dbReference type="EMBL" id="MCZ8511344.1"/>
    </source>
</evidence>
<keyword evidence="2" id="KW-0012">Acyltransferase</keyword>
<dbReference type="PANTHER" id="PTHR43792:SF8">
    <property type="entry name" value="[RIBOSOMAL PROTEIN US5]-ALANINE N-ACETYLTRANSFERASE"/>
    <property type="match status" value="1"/>
</dbReference>
<evidence type="ECO:0000313" key="6">
    <source>
        <dbReference type="Proteomes" id="UP001527882"/>
    </source>
</evidence>
<protein>
    <submittedName>
        <fullName evidence="5">GNAT family protein</fullName>
    </submittedName>
</protein>
<evidence type="ECO:0000256" key="2">
    <source>
        <dbReference type="ARBA" id="ARBA00023315"/>
    </source>
</evidence>
<comment type="caution">
    <text evidence="5">The sequence shown here is derived from an EMBL/GenBank/DDBJ whole genome shotgun (WGS) entry which is preliminary data.</text>
</comment>
<dbReference type="PANTHER" id="PTHR43792">
    <property type="entry name" value="GNAT FAMILY, PUTATIVE (AFU_ORTHOLOGUE AFUA_3G00765)-RELATED-RELATED"/>
    <property type="match status" value="1"/>
</dbReference>
<sequence length="182" mass="20777">MNLEGKLVYIRPLNVSDARALHQLRNDNRTFFMPYEPVQPEEAFTLESIRASIEQGHRDEAEGKGYAFGIFENGTHQIVGRVRLSNIVRGAWHNATVGYFTAGPVNGRGYMTEALRLTLQFAFEQALLHRVQAAVMPRNTGSIRVVEKNGMRFEGLAERYLKINGVWEDHRIYALTAEEWKP</sequence>
<dbReference type="SUPFAM" id="SSF55729">
    <property type="entry name" value="Acyl-CoA N-acyltransferases (Nat)"/>
    <property type="match status" value="1"/>
</dbReference>
<dbReference type="Proteomes" id="UP001527882">
    <property type="component" value="Unassembled WGS sequence"/>
</dbReference>
<gene>
    <name evidence="5" type="ORF">O9H85_02605</name>
</gene>
<accession>A0ABT4Q396</accession>
<organism evidence="5 6">
    <name type="scientific">Paenibacillus gyeongsangnamensis</name>
    <dbReference type="NCBI Taxonomy" id="3388067"/>
    <lineage>
        <taxon>Bacteria</taxon>
        <taxon>Bacillati</taxon>
        <taxon>Bacillota</taxon>
        <taxon>Bacilli</taxon>
        <taxon>Bacillales</taxon>
        <taxon>Paenibacillaceae</taxon>
        <taxon>Paenibacillus</taxon>
    </lineage>
</organism>
<dbReference type="PROSITE" id="PS51186">
    <property type="entry name" value="GNAT"/>
    <property type="match status" value="1"/>
</dbReference>
<dbReference type="InterPro" id="IPR051531">
    <property type="entry name" value="N-acetyltransferase"/>
</dbReference>
<dbReference type="InterPro" id="IPR016181">
    <property type="entry name" value="Acyl_CoA_acyltransferase"/>
</dbReference>
<keyword evidence="1" id="KW-0808">Transferase</keyword>